<dbReference type="Proteomes" id="UP001576780">
    <property type="component" value="Unassembled WGS sequence"/>
</dbReference>
<gene>
    <name evidence="1" type="ORF">ACE1CA_20385</name>
</gene>
<feature type="non-terminal residue" evidence="1">
    <location>
        <position position="161"/>
    </location>
</feature>
<organism evidence="1 2">
    <name type="scientific">Floridaenema evergladense BLCC-F167</name>
    <dbReference type="NCBI Taxonomy" id="3153639"/>
    <lineage>
        <taxon>Bacteria</taxon>
        <taxon>Bacillati</taxon>
        <taxon>Cyanobacteriota</taxon>
        <taxon>Cyanophyceae</taxon>
        <taxon>Oscillatoriophycideae</taxon>
        <taxon>Aerosakkonematales</taxon>
        <taxon>Aerosakkonemataceae</taxon>
        <taxon>Floridanema</taxon>
        <taxon>Floridanema evergladense</taxon>
    </lineage>
</organism>
<keyword evidence="2" id="KW-1185">Reference proteome</keyword>
<proteinExistence type="predicted"/>
<evidence type="ECO:0000313" key="2">
    <source>
        <dbReference type="Proteomes" id="UP001576780"/>
    </source>
</evidence>
<name>A0ABV4WP67_9CYAN</name>
<dbReference type="RefSeq" id="WP_413279252.1">
    <property type="nucleotide sequence ID" value="NZ_JBHFNT010000190.1"/>
</dbReference>
<protein>
    <submittedName>
        <fullName evidence="1">Uncharacterized protein</fullName>
    </submittedName>
</protein>
<reference evidence="1 2" key="1">
    <citation type="submission" date="2024-09" db="EMBL/GenBank/DDBJ databases">
        <title>Floridaenema gen nov. (Aerosakkonemataceae, Aerosakkonematales ord. nov., Cyanobacteria) from benthic tropical and subtropical fresh waters, with the description of four new species.</title>
        <authorList>
            <person name="Moretto J.A."/>
            <person name="Berthold D.E."/>
            <person name="Lefler F.W."/>
            <person name="Huang I.-S."/>
            <person name="Laughinghouse H. IV."/>
        </authorList>
    </citation>
    <scope>NUCLEOTIDE SEQUENCE [LARGE SCALE GENOMIC DNA]</scope>
    <source>
        <strain evidence="1 2">BLCC-F167</strain>
    </source>
</reference>
<sequence length="161" mass="18536">MLKPVSHKADIPYRYQQALDDFGISELLNKLNNHCDADFNSAWVHLEAAEAETLAALLIGQLTKNLTGKVITDYLNLLRNNNQAVTSDLPAVELHSLQAITLPENFPQNSKTPLFWIGDRIRWKIINNKEQTDFGIVIGKFYAYARHRASWEWKYLIWLDP</sequence>
<accession>A0ABV4WP67</accession>
<comment type="caution">
    <text evidence="1">The sequence shown here is derived from an EMBL/GenBank/DDBJ whole genome shotgun (WGS) entry which is preliminary data.</text>
</comment>
<dbReference type="EMBL" id="JBHFNT010000190">
    <property type="protein sequence ID" value="MFB2836889.1"/>
    <property type="molecule type" value="Genomic_DNA"/>
</dbReference>
<evidence type="ECO:0000313" key="1">
    <source>
        <dbReference type="EMBL" id="MFB2836889.1"/>
    </source>
</evidence>